<proteinExistence type="predicted"/>
<evidence type="ECO:0000256" key="5">
    <source>
        <dbReference type="SAM" id="MobiDB-lite"/>
    </source>
</evidence>
<comment type="caution">
    <text evidence="7">The sequence shown here is derived from an EMBL/GenBank/DDBJ whole genome shotgun (WGS) entry which is preliminary data.</text>
</comment>
<comment type="subcellular location">
    <subcellularLocation>
        <location evidence="1">Nucleus</location>
    </subcellularLocation>
</comment>
<accession>A0AAV5LCV8</accession>
<feature type="coiled-coil region" evidence="4">
    <location>
        <begin position="325"/>
        <end position="369"/>
    </location>
</feature>
<dbReference type="Pfam" id="PF00170">
    <property type="entry name" value="bZIP_1"/>
    <property type="match status" value="1"/>
</dbReference>
<dbReference type="InterPro" id="IPR043452">
    <property type="entry name" value="BZIP46-like"/>
</dbReference>
<gene>
    <name evidence="7" type="ORF">SLEP1_g43256</name>
</gene>
<keyword evidence="4" id="KW-0175">Coiled coil</keyword>
<dbReference type="CDD" id="cd14707">
    <property type="entry name" value="bZIP_plant_BZIP46"/>
    <property type="match status" value="1"/>
</dbReference>
<dbReference type="GO" id="GO:0003700">
    <property type="term" value="F:DNA-binding transcription factor activity"/>
    <property type="evidence" value="ECO:0007669"/>
    <property type="project" value="InterPro"/>
</dbReference>
<dbReference type="GO" id="GO:0045893">
    <property type="term" value="P:positive regulation of DNA-templated transcription"/>
    <property type="evidence" value="ECO:0007669"/>
    <property type="project" value="InterPro"/>
</dbReference>
<dbReference type="SMART" id="SM00338">
    <property type="entry name" value="BRLZ"/>
    <property type="match status" value="1"/>
</dbReference>
<feature type="region of interest" description="Disordered" evidence="5">
    <location>
        <begin position="1"/>
        <end position="34"/>
    </location>
</feature>
<evidence type="ECO:0000256" key="3">
    <source>
        <dbReference type="ARBA" id="ARBA00023242"/>
    </source>
</evidence>
<dbReference type="SUPFAM" id="SSF57959">
    <property type="entry name" value="Leucine zipper domain"/>
    <property type="match status" value="1"/>
</dbReference>
<protein>
    <recommendedName>
        <fullName evidence="6">BZIP domain-containing protein</fullName>
    </recommendedName>
</protein>
<evidence type="ECO:0000313" key="7">
    <source>
        <dbReference type="EMBL" id="GKV34923.1"/>
    </source>
</evidence>
<dbReference type="PROSITE" id="PS50217">
    <property type="entry name" value="BZIP"/>
    <property type="match status" value="1"/>
</dbReference>
<evidence type="ECO:0000256" key="2">
    <source>
        <dbReference type="ARBA" id="ARBA00023125"/>
    </source>
</evidence>
<dbReference type="GO" id="GO:0003677">
    <property type="term" value="F:DNA binding"/>
    <property type="evidence" value="ECO:0007669"/>
    <property type="project" value="UniProtKB-KW"/>
</dbReference>
<sequence length="392" mass="43869">MALSESQRIAYGGTKSGSNAQPHRSPSPPEDFLTDLSASLSLSKQNSIFSLTLGEIQLKSGKSVGSMNMDEFLANLWNNVEENQVSSHPNQNQNETINEKLDSANQPTLAHQGSFSIPTPLCKKTVDEVWFEIQKDLPQGHKANNIISDQHEPQRQHTFGEMTLEDFLVKAGIVQEQSHSSQQRKVIPPQNNNSSLDANFSMGHVMGSSQQNINLVPPLQNSNVNLDASFGLGNVLGMAFPTHQNAGNSFSTANGYATTYPMFPQNRSLFGESSTNAENGNTAQCLLESVAVPNKRRIIDGPPEVVVERRQRRMIKNRESAARSRARKQAYTVELELELNQLREENEKLKQLLEENEQKRKQEVLKRKQLAPAQKKVVDKLRMVRRTVSLEW</sequence>
<dbReference type="Gene3D" id="1.20.5.170">
    <property type="match status" value="1"/>
</dbReference>
<dbReference type="GO" id="GO:0005634">
    <property type="term" value="C:nucleus"/>
    <property type="evidence" value="ECO:0007669"/>
    <property type="project" value="UniProtKB-SubCell"/>
</dbReference>
<dbReference type="EMBL" id="BPVZ01000108">
    <property type="protein sequence ID" value="GKV34923.1"/>
    <property type="molecule type" value="Genomic_DNA"/>
</dbReference>
<dbReference type="AlphaFoldDB" id="A0AAV5LCV8"/>
<dbReference type="InterPro" id="IPR004827">
    <property type="entry name" value="bZIP"/>
</dbReference>
<dbReference type="Proteomes" id="UP001054252">
    <property type="component" value="Unassembled WGS sequence"/>
</dbReference>
<organism evidence="7 8">
    <name type="scientific">Rubroshorea leprosula</name>
    <dbReference type="NCBI Taxonomy" id="152421"/>
    <lineage>
        <taxon>Eukaryota</taxon>
        <taxon>Viridiplantae</taxon>
        <taxon>Streptophyta</taxon>
        <taxon>Embryophyta</taxon>
        <taxon>Tracheophyta</taxon>
        <taxon>Spermatophyta</taxon>
        <taxon>Magnoliopsida</taxon>
        <taxon>eudicotyledons</taxon>
        <taxon>Gunneridae</taxon>
        <taxon>Pentapetalae</taxon>
        <taxon>rosids</taxon>
        <taxon>malvids</taxon>
        <taxon>Malvales</taxon>
        <taxon>Dipterocarpaceae</taxon>
        <taxon>Rubroshorea</taxon>
    </lineage>
</organism>
<keyword evidence="3" id="KW-0539">Nucleus</keyword>
<keyword evidence="2" id="KW-0238">DNA-binding</keyword>
<dbReference type="PANTHER" id="PTHR22952">
    <property type="entry name" value="CAMP-RESPONSE ELEMENT BINDING PROTEIN-RELATED"/>
    <property type="match status" value="1"/>
</dbReference>
<evidence type="ECO:0000256" key="1">
    <source>
        <dbReference type="ARBA" id="ARBA00004123"/>
    </source>
</evidence>
<evidence type="ECO:0000256" key="4">
    <source>
        <dbReference type="SAM" id="Coils"/>
    </source>
</evidence>
<evidence type="ECO:0000313" key="8">
    <source>
        <dbReference type="Proteomes" id="UP001054252"/>
    </source>
</evidence>
<evidence type="ECO:0000259" key="6">
    <source>
        <dbReference type="PROSITE" id="PS50217"/>
    </source>
</evidence>
<dbReference type="PANTHER" id="PTHR22952:SF395">
    <property type="entry name" value="ABSCISIC ACID-INSENSITIVE 5-LIKE PROTEIN 1"/>
    <property type="match status" value="1"/>
</dbReference>
<reference evidence="7 8" key="1">
    <citation type="journal article" date="2021" name="Commun. Biol.">
        <title>The genome of Shorea leprosula (Dipterocarpaceae) highlights the ecological relevance of drought in aseasonal tropical rainforests.</title>
        <authorList>
            <person name="Ng K.K.S."/>
            <person name="Kobayashi M.J."/>
            <person name="Fawcett J.A."/>
            <person name="Hatakeyama M."/>
            <person name="Paape T."/>
            <person name="Ng C.H."/>
            <person name="Ang C.C."/>
            <person name="Tnah L.H."/>
            <person name="Lee C.T."/>
            <person name="Nishiyama T."/>
            <person name="Sese J."/>
            <person name="O'Brien M.J."/>
            <person name="Copetti D."/>
            <person name="Mohd Noor M.I."/>
            <person name="Ong R.C."/>
            <person name="Putra M."/>
            <person name="Sireger I.Z."/>
            <person name="Indrioko S."/>
            <person name="Kosugi Y."/>
            <person name="Izuno A."/>
            <person name="Isagi Y."/>
            <person name="Lee S.L."/>
            <person name="Shimizu K.K."/>
        </authorList>
    </citation>
    <scope>NUCLEOTIDE SEQUENCE [LARGE SCALE GENOMIC DNA]</scope>
    <source>
        <strain evidence="7">214</strain>
    </source>
</reference>
<name>A0AAV5LCV8_9ROSI</name>
<dbReference type="PROSITE" id="PS00036">
    <property type="entry name" value="BZIP_BASIC"/>
    <property type="match status" value="1"/>
</dbReference>
<feature type="domain" description="BZIP" evidence="6">
    <location>
        <begin position="307"/>
        <end position="359"/>
    </location>
</feature>
<keyword evidence="8" id="KW-1185">Reference proteome</keyword>
<dbReference type="InterPro" id="IPR046347">
    <property type="entry name" value="bZIP_sf"/>
</dbReference>